<dbReference type="EMBL" id="JALJEJ010000008">
    <property type="protein sequence ID" value="MCJ8211110.1"/>
    <property type="molecule type" value="Genomic_DNA"/>
</dbReference>
<dbReference type="GO" id="GO:0008236">
    <property type="term" value="F:serine-type peptidase activity"/>
    <property type="evidence" value="ECO:0007669"/>
    <property type="project" value="InterPro"/>
</dbReference>
<dbReference type="SUPFAM" id="SSF50156">
    <property type="entry name" value="PDZ domain-like"/>
    <property type="match status" value="1"/>
</dbReference>
<keyword evidence="1" id="KW-0732">Signal</keyword>
<dbReference type="AlphaFoldDB" id="A0A9X2BAT7"/>
<name>A0A9X2BAT7_9SPHI</name>
<sequence length="506" mass="55295">MKKYFLPLLLIGFASTFQACKKDKATTPATTASGVDKLKDSVFYYAKEDYYWYSSLPDYNTFNPHSFTGSTDLEALQNEVNKLSQYAINPSTGKAYEYYDGTQAKYSFIDDGAASQRLNAVTGDFGFAPIYAGTNDLRVKYVYAGSPAGLAGLKRGDRITVINGRTSFPYDNGGPNSKFIIDAYTNSSTISMTIQHLDGTTANVNLTTATYTINPVITSKIITLSNGKKLGYIVFNSFITLDKAKAPLDAAFANFQSNGIDELAVDLRYNGGGYVETAEYLCNLIAPASTSGKVMYKAYYNDILTSKKAVLLRNQVRKSSSGQTYNLYDNIDYSLNANTTTFGTAHGLNLSRVFFIVTGSTASASELTINSLRPYLNVQLVGRTTYGKPVGFFDIKIDKYEMYIPEFETKNANAQGGYYSGMAPGTTDYPGKDAGDDAVHEFGDTSENLLANVKYFLENGVYKTATTSVQSLGGTTSMSVEQQSAMSVSLESKSDRFKGLIYQKVK</sequence>
<dbReference type="PANTHER" id="PTHR32060">
    <property type="entry name" value="TAIL-SPECIFIC PROTEASE"/>
    <property type="match status" value="1"/>
</dbReference>
<evidence type="ECO:0000256" key="1">
    <source>
        <dbReference type="SAM" id="SignalP"/>
    </source>
</evidence>
<dbReference type="Gene3D" id="3.90.226.10">
    <property type="entry name" value="2-enoyl-CoA Hydratase, Chain A, domain 1"/>
    <property type="match status" value="1"/>
</dbReference>
<evidence type="ECO:0000313" key="4">
    <source>
        <dbReference type="Proteomes" id="UP001139450"/>
    </source>
</evidence>
<reference evidence="3" key="1">
    <citation type="submission" date="2022-04" db="EMBL/GenBank/DDBJ databases">
        <title>Mucilaginibacter sp. RS28 isolated from freshwater.</title>
        <authorList>
            <person name="Ko S.-R."/>
        </authorList>
    </citation>
    <scope>NUCLEOTIDE SEQUENCE</scope>
    <source>
        <strain evidence="3">RS28</strain>
    </source>
</reference>
<accession>A0A9X2BAT7</accession>
<dbReference type="SUPFAM" id="SSF52096">
    <property type="entry name" value="ClpP/crotonase"/>
    <property type="match status" value="1"/>
</dbReference>
<dbReference type="Proteomes" id="UP001139450">
    <property type="component" value="Unassembled WGS sequence"/>
</dbReference>
<gene>
    <name evidence="3" type="ORF">MUY27_15430</name>
</gene>
<dbReference type="GO" id="GO:0030288">
    <property type="term" value="C:outer membrane-bounded periplasmic space"/>
    <property type="evidence" value="ECO:0007669"/>
    <property type="project" value="TreeGrafter"/>
</dbReference>
<protein>
    <submittedName>
        <fullName evidence="3">S41 family peptidase</fullName>
    </submittedName>
</protein>
<evidence type="ECO:0000313" key="3">
    <source>
        <dbReference type="EMBL" id="MCJ8211110.1"/>
    </source>
</evidence>
<comment type="caution">
    <text evidence="3">The sequence shown here is derived from an EMBL/GenBank/DDBJ whole genome shotgun (WGS) entry which is preliminary data.</text>
</comment>
<dbReference type="GO" id="GO:0004175">
    <property type="term" value="F:endopeptidase activity"/>
    <property type="evidence" value="ECO:0007669"/>
    <property type="project" value="TreeGrafter"/>
</dbReference>
<dbReference type="PANTHER" id="PTHR32060:SF30">
    <property type="entry name" value="CARBOXY-TERMINAL PROCESSING PROTEASE CTPA"/>
    <property type="match status" value="1"/>
</dbReference>
<feature type="domain" description="PDZ" evidence="2">
    <location>
        <begin position="123"/>
        <end position="198"/>
    </location>
</feature>
<dbReference type="InterPro" id="IPR001478">
    <property type="entry name" value="PDZ"/>
</dbReference>
<dbReference type="InterPro" id="IPR005151">
    <property type="entry name" value="Tail-specific_protease"/>
</dbReference>
<dbReference type="Gene3D" id="3.30.750.170">
    <property type="match status" value="1"/>
</dbReference>
<keyword evidence="4" id="KW-1185">Reference proteome</keyword>
<dbReference type="RefSeq" id="WP_245131414.1">
    <property type="nucleotide sequence ID" value="NZ_JALJEJ010000008.1"/>
</dbReference>
<feature type="signal peptide" evidence="1">
    <location>
        <begin position="1"/>
        <end position="19"/>
    </location>
</feature>
<dbReference type="InterPro" id="IPR029045">
    <property type="entry name" value="ClpP/crotonase-like_dom_sf"/>
</dbReference>
<dbReference type="InterPro" id="IPR036034">
    <property type="entry name" value="PDZ_sf"/>
</dbReference>
<dbReference type="CDD" id="cd07561">
    <property type="entry name" value="Peptidase_S41_CPP_like"/>
    <property type="match status" value="1"/>
</dbReference>
<evidence type="ECO:0000259" key="2">
    <source>
        <dbReference type="SMART" id="SM00228"/>
    </source>
</evidence>
<proteinExistence type="predicted"/>
<dbReference type="Gene3D" id="2.30.42.10">
    <property type="match status" value="1"/>
</dbReference>
<dbReference type="Pfam" id="PF03572">
    <property type="entry name" value="Peptidase_S41"/>
    <property type="match status" value="1"/>
</dbReference>
<dbReference type="PROSITE" id="PS51257">
    <property type="entry name" value="PROKAR_LIPOPROTEIN"/>
    <property type="match status" value="1"/>
</dbReference>
<feature type="chain" id="PRO_5040764696" evidence="1">
    <location>
        <begin position="20"/>
        <end position="506"/>
    </location>
</feature>
<dbReference type="InterPro" id="IPR041489">
    <property type="entry name" value="PDZ_6"/>
</dbReference>
<dbReference type="Pfam" id="PF17820">
    <property type="entry name" value="PDZ_6"/>
    <property type="match status" value="1"/>
</dbReference>
<organism evidence="3 4">
    <name type="scientific">Mucilaginibacter straminoryzae</name>
    <dbReference type="NCBI Taxonomy" id="2932774"/>
    <lineage>
        <taxon>Bacteria</taxon>
        <taxon>Pseudomonadati</taxon>
        <taxon>Bacteroidota</taxon>
        <taxon>Sphingobacteriia</taxon>
        <taxon>Sphingobacteriales</taxon>
        <taxon>Sphingobacteriaceae</taxon>
        <taxon>Mucilaginibacter</taxon>
    </lineage>
</organism>
<dbReference type="GO" id="GO:0007165">
    <property type="term" value="P:signal transduction"/>
    <property type="evidence" value="ECO:0007669"/>
    <property type="project" value="TreeGrafter"/>
</dbReference>
<dbReference type="SMART" id="SM00228">
    <property type="entry name" value="PDZ"/>
    <property type="match status" value="1"/>
</dbReference>
<dbReference type="GO" id="GO:0006508">
    <property type="term" value="P:proteolysis"/>
    <property type="evidence" value="ECO:0007669"/>
    <property type="project" value="InterPro"/>
</dbReference>